<evidence type="ECO:0000256" key="1">
    <source>
        <dbReference type="ARBA" id="ARBA00000448"/>
    </source>
</evidence>
<evidence type="ECO:0000313" key="11">
    <source>
        <dbReference type="Proteomes" id="UP000399805"/>
    </source>
</evidence>
<comment type="function">
    <text evidence="7">Catalyzes the hydrolysis of a non-reducing terminal alpha-L-arabinopyranosidic linkage in ginsenoside Rb2 (alpha-L-arabinopyranosyl-(1-&gt;6)-alpha-D-glucopyranosyl) to release alpha-D-glucopyranosyl (Rd). It is not able to hydrolyze alpha-L-arabinofuranosyl-(1-&gt;6)-alpha-D-glucopyranosyl (Rc).</text>
</comment>
<dbReference type="Pfam" id="PF14310">
    <property type="entry name" value="Fn3-like"/>
    <property type="match status" value="1"/>
</dbReference>
<dbReference type="Gene3D" id="3.40.50.1700">
    <property type="entry name" value="Glycoside hydrolase family 3 C-terminal domain"/>
    <property type="match status" value="1"/>
</dbReference>
<keyword evidence="11" id="KW-1185">Reference proteome</keyword>
<evidence type="ECO:0000313" key="10">
    <source>
        <dbReference type="EMBL" id="VVJ22339.1"/>
    </source>
</evidence>
<protein>
    <recommendedName>
        <fullName evidence="8">Exo-alpha-(1-&gt;6)-L-arabinopyranosidase</fullName>
        <ecNumber evidence="3">3.2.1.21</ecNumber>
    </recommendedName>
</protein>
<dbReference type="PRINTS" id="PR00133">
    <property type="entry name" value="GLHYDRLASE3"/>
</dbReference>
<dbReference type="AlphaFoldDB" id="A0A6I8M492"/>
<name>A0A6I8M492_9PSEU</name>
<dbReference type="PANTHER" id="PTHR30620">
    <property type="entry name" value="PERIPLASMIC BETA-GLUCOSIDASE-RELATED"/>
    <property type="match status" value="1"/>
</dbReference>
<dbReference type="InterPro" id="IPR006311">
    <property type="entry name" value="TAT_signal"/>
</dbReference>
<keyword evidence="4" id="KW-0732">Signal</keyword>
<organism evidence="10 11">
    <name type="scientific">Amycolatopsis camponoti</name>
    <dbReference type="NCBI Taxonomy" id="2606593"/>
    <lineage>
        <taxon>Bacteria</taxon>
        <taxon>Bacillati</taxon>
        <taxon>Actinomycetota</taxon>
        <taxon>Actinomycetes</taxon>
        <taxon>Pseudonocardiales</taxon>
        <taxon>Pseudonocardiaceae</taxon>
        <taxon>Amycolatopsis</taxon>
    </lineage>
</organism>
<dbReference type="Gene3D" id="2.60.40.10">
    <property type="entry name" value="Immunoglobulins"/>
    <property type="match status" value="1"/>
</dbReference>
<dbReference type="InterPro" id="IPR051915">
    <property type="entry name" value="Cellulose_Degrad_GH3"/>
</dbReference>
<dbReference type="InterPro" id="IPR036962">
    <property type="entry name" value="Glyco_hydro_3_N_sf"/>
</dbReference>
<dbReference type="FunFam" id="2.60.40.10:FF:000495">
    <property type="entry name" value="Periplasmic beta-glucosidase"/>
    <property type="match status" value="1"/>
</dbReference>
<accession>A0A6I8M492</accession>
<dbReference type="SUPFAM" id="SSF51445">
    <property type="entry name" value="(Trans)glycosidases"/>
    <property type="match status" value="1"/>
</dbReference>
<dbReference type="Proteomes" id="UP000399805">
    <property type="component" value="Unassembled WGS sequence"/>
</dbReference>
<dbReference type="GO" id="GO:0009251">
    <property type="term" value="P:glucan catabolic process"/>
    <property type="evidence" value="ECO:0007669"/>
    <property type="project" value="TreeGrafter"/>
</dbReference>
<dbReference type="EC" id="3.2.1.21" evidence="3"/>
<dbReference type="Gene3D" id="3.20.20.300">
    <property type="entry name" value="Glycoside hydrolase, family 3, N-terminal domain"/>
    <property type="match status" value="1"/>
</dbReference>
<dbReference type="PROSITE" id="PS51318">
    <property type="entry name" value="TAT"/>
    <property type="match status" value="1"/>
</dbReference>
<evidence type="ECO:0000256" key="5">
    <source>
        <dbReference type="ARBA" id="ARBA00022801"/>
    </source>
</evidence>
<evidence type="ECO:0000256" key="3">
    <source>
        <dbReference type="ARBA" id="ARBA00012744"/>
    </source>
</evidence>
<evidence type="ECO:0000256" key="2">
    <source>
        <dbReference type="ARBA" id="ARBA00005336"/>
    </source>
</evidence>
<keyword evidence="5 10" id="KW-0378">Hydrolase</keyword>
<dbReference type="InterPro" id="IPR002772">
    <property type="entry name" value="Glyco_hydro_3_C"/>
</dbReference>
<dbReference type="RefSeq" id="WP_155547105.1">
    <property type="nucleotide sequence ID" value="NZ_CABVGP010000002.1"/>
</dbReference>
<evidence type="ECO:0000256" key="7">
    <source>
        <dbReference type="ARBA" id="ARBA00058905"/>
    </source>
</evidence>
<keyword evidence="6 10" id="KW-0326">Glycosidase</keyword>
<evidence type="ECO:0000256" key="4">
    <source>
        <dbReference type="ARBA" id="ARBA00022729"/>
    </source>
</evidence>
<dbReference type="PANTHER" id="PTHR30620:SF16">
    <property type="entry name" value="LYSOSOMAL BETA GLUCOSIDASE"/>
    <property type="match status" value="1"/>
</dbReference>
<feature type="domain" description="Fibronectin type III-like" evidence="9">
    <location>
        <begin position="675"/>
        <end position="744"/>
    </location>
</feature>
<comment type="catalytic activity">
    <reaction evidence="1">
        <text>Hydrolysis of terminal, non-reducing beta-D-glucosyl residues with release of beta-D-glucose.</text>
        <dbReference type="EC" id="3.2.1.21"/>
    </reaction>
</comment>
<dbReference type="InterPro" id="IPR036881">
    <property type="entry name" value="Glyco_hydro_3_C_sf"/>
</dbReference>
<dbReference type="InterPro" id="IPR017853">
    <property type="entry name" value="GH"/>
</dbReference>
<reference evidence="10 11" key="1">
    <citation type="submission" date="2019-09" db="EMBL/GenBank/DDBJ databases">
        <authorList>
            <person name="Leyn A S."/>
        </authorList>
    </citation>
    <scope>NUCLEOTIDE SEQUENCE [LARGE SCALE GENOMIC DNA]</scope>
    <source>
        <strain evidence="10">AA231_1</strain>
    </source>
</reference>
<dbReference type="InterPro" id="IPR013783">
    <property type="entry name" value="Ig-like_fold"/>
</dbReference>
<dbReference type="InterPro" id="IPR001764">
    <property type="entry name" value="Glyco_hydro_3_N"/>
</dbReference>
<evidence type="ECO:0000256" key="8">
    <source>
        <dbReference type="ARBA" id="ARBA00074219"/>
    </source>
</evidence>
<sequence>MEQPESQAVASPSADGVNRRSLLAGVGGLLAAGGVASALAPAAAADPAARPERNPRVEDLLRKMTLAEKLGQLQLVGTEDLARTSLATGQLGGVFSVVGAAKLNALQKIAVEQTRLRIPLIFGLDVIHGYTTNFPIPLAQGSSFDPGVPAADATVSAKEARRSGIHWTYAPMMDVTHEPRWGRIAEGNGEDPYLASQMAVAKVRGYQGGDYSSPDRLAACAKHFVAYGGAEGGRDYNTVDVSLQRLHNLYLPPFKAAVEAGVATVMASFNTISGVPAHGNGYVLHDVLKGAYGFGGFVVSDYTGVEELILHGLAGDGADAAAAALPAGVDMEMVSTNYVKYGEQLLAQRRITRDQIDDAVRRILLVKVKLGLFERPYVDEAGETKAPSPAALAASRQAAGRCMVLLKNDGPVLPLAKSVGSVAVVGPLGTATYDLNGTWAGLGTGAGTTPPVTVVDGIKAAAPGASVTYTAGCTVDGTDTSGFAAAQQAARAADVTVVVVGETAAMSGEAAARSSIDLPGVQQQLVAAIKETGKPFVVVLVNGRPLTIPYLHDNAPAILEAWAPGVQGGHAVADVLFGTVNPGGKLPVSFPRAVGQVPIYYNHENTGRPADPNNLYTSKYLDLETGPLYEFGYGLSYTTFRVDGLRLSDTRMSSRGGRIQVSARVTNTGGRAGDEVVQLYLRDPVASIVQPVRRLRGFQRVTLEAGGSKTVSFTLTPDDVGFYDNAAKFRVEPGKIEVYVGTSSAATLTASFTVG</sequence>
<dbReference type="EMBL" id="CABVGP010000002">
    <property type="protein sequence ID" value="VVJ22339.1"/>
    <property type="molecule type" value="Genomic_DNA"/>
</dbReference>
<dbReference type="Pfam" id="PF01915">
    <property type="entry name" value="Glyco_hydro_3_C"/>
    <property type="match status" value="1"/>
</dbReference>
<dbReference type="Pfam" id="PF00933">
    <property type="entry name" value="Glyco_hydro_3"/>
    <property type="match status" value="1"/>
</dbReference>
<dbReference type="FunFam" id="3.40.50.1700:FF:000009">
    <property type="entry name" value="Periplasmic beta-glucosidase"/>
    <property type="match status" value="1"/>
</dbReference>
<dbReference type="InterPro" id="IPR026891">
    <property type="entry name" value="Fn3-like"/>
</dbReference>
<dbReference type="FunFam" id="3.20.20.300:FF:000005">
    <property type="entry name" value="Periplasmic beta-glucosidase"/>
    <property type="match status" value="1"/>
</dbReference>
<dbReference type="SMART" id="SM01217">
    <property type="entry name" value="Fn3_like"/>
    <property type="match status" value="1"/>
</dbReference>
<evidence type="ECO:0000259" key="9">
    <source>
        <dbReference type="SMART" id="SM01217"/>
    </source>
</evidence>
<comment type="similarity">
    <text evidence="2">Belongs to the glycosyl hydrolase 3 family.</text>
</comment>
<gene>
    <name evidence="10" type="ORF">AA23TX_07350</name>
</gene>
<proteinExistence type="inferred from homology"/>
<dbReference type="SUPFAM" id="SSF52279">
    <property type="entry name" value="Beta-D-glucan exohydrolase, C-terminal domain"/>
    <property type="match status" value="1"/>
</dbReference>
<dbReference type="GO" id="GO:0008422">
    <property type="term" value="F:beta-glucosidase activity"/>
    <property type="evidence" value="ECO:0007669"/>
    <property type="project" value="UniProtKB-EC"/>
</dbReference>
<evidence type="ECO:0000256" key="6">
    <source>
        <dbReference type="ARBA" id="ARBA00023295"/>
    </source>
</evidence>